<sequence length="109" mass="12274">MLLGFYTVLTITLPLAATANPLVKRGEQECSIVSHGDNDGWVKCRRQPRLDGEYWGSVADGNKDRYLCYAVGDCYKGNCTWDWNWGMGCYINGYYTSSKCSTSKLCPHQ</sequence>
<comment type="caution">
    <text evidence="2">The sequence shown here is derived from an EMBL/GenBank/DDBJ whole genome shotgun (WGS) entry which is preliminary data.</text>
</comment>
<accession>A0A1V6Q8A0</accession>
<gene>
    <name evidence="2" type="ORF">PENANT_c010G08288</name>
</gene>
<evidence type="ECO:0000313" key="2">
    <source>
        <dbReference type="EMBL" id="OQD85207.1"/>
    </source>
</evidence>
<dbReference type="Proteomes" id="UP000191672">
    <property type="component" value="Unassembled WGS sequence"/>
</dbReference>
<feature type="chain" id="PRO_5012415600" evidence="1">
    <location>
        <begin position="19"/>
        <end position="109"/>
    </location>
</feature>
<protein>
    <submittedName>
        <fullName evidence="2">Uncharacterized protein</fullName>
    </submittedName>
</protein>
<dbReference type="EMBL" id="MDYN01000010">
    <property type="protein sequence ID" value="OQD85207.1"/>
    <property type="molecule type" value="Genomic_DNA"/>
</dbReference>
<organism evidence="2 3">
    <name type="scientific">Penicillium antarcticum</name>
    <dbReference type="NCBI Taxonomy" id="416450"/>
    <lineage>
        <taxon>Eukaryota</taxon>
        <taxon>Fungi</taxon>
        <taxon>Dikarya</taxon>
        <taxon>Ascomycota</taxon>
        <taxon>Pezizomycotina</taxon>
        <taxon>Eurotiomycetes</taxon>
        <taxon>Eurotiomycetidae</taxon>
        <taxon>Eurotiales</taxon>
        <taxon>Aspergillaceae</taxon>
        <taxon>Penicillium</taxon>
    </lineage>
</organism>
<keyword evidence="1" id="KW-0732">Signal</keyword>
<feature type="signal peptide" evidence="1">
    <location>
        <begin position="1"/>
        <end position="18"/>
    </location>
</feature>
<evidence type="ECO:0000256" key="1">
    <source>
        <dbReference type="SAM" id="SignalP"/>
    </source>
</evidence>
<keyword evidence="3" id="KW-1185">Reference proteome</keyword>
<dbReference type="AlphaFoldDB" id="A0A1V6Q8A0"/>
<reference evidence="3" key="1">
    <citation type="journal article" date="2017" name="Nat. Microbiol.">
        <title>Global analysis of biosynthetic gene clusters reveals vast potential of secondary metabolite production in Penicillium species.</title>
        <authorList>
            <person name="Nielsen J.C."/>
            <person name="Grijseels S."/>
            <person name="Prigent S."/>
            <person name="Ji B."/>
            <person name="Dainat J."/>
            <person name="Nielsen K.F."/>
            <person name="Frisvad J.C."/>
            <person name="Workman M."/>
            <person name="Nielsen J."/>
        </authorList>
    </citation>
    <scope>NUCLEOTIDE SEQUENCE [LARGE SCALE GENOMIC DNA]</scope>
    <source>
        <strain evidence="3">IBT 31811</strain>
    </source>
</reference>
<evidence type="ECO:0000313" key="3">
    <source>
        <dbReference type="Proteomes" id="UP000191672"/>
    </source>
</evidence>
<name>A0A1V6Q8A0_9EURO</name>
<proteinExistence type="predicted"/>